<evidence type="ECO:0000256" key="1">
    <source>
        <dbReference type="SAM" id="MobiDB-lite"/>
    </source>
</evidence>
<protein>
    <submittedName>
        <fullName evidence="3">Uncharacterized protein LOC113206613</fullName>
    </submittedName>
</protein>
<name>A0A6J1SGU0_FRAOC</name>
<gene>
    <name evidence="3" type="primary">LOC113206613</name>
</gene>
<dbReference type="Proteomes" id="UP000504606">
    <property type="component" value="Unplaced"/>
</dbReference>
<dbReference type="PANTHER" id="PTHR31511:SF12">
    <property type="entry name" value="RHO TERMINATION FACTOR N-TERMINAL DOMAIN-CONTAINING PROTEIN"/>
    <property type="match status" value="1"/>
</dbReference>
<dbReference type="KEGG" id="foc:113206613"/>
<feature type="region of interest" description="Disordered" evidence="1">
    <location>
        <begin position="307"/>
        <end position="352"/>
    </location>
</feature>
<accession>A0A6J1SGU0</accession>
<dbReference type="GeneID" id="113206613"/>
<evidence type="ECO:0000313" key="2">
    <source>
        <dbReference type="Proteomes" id="UP000504606"/>
    </source>
</evidence>
<dbReference type="PANTHER" id="PTHR31511">
    <property type="entry name" value="PROTEIN CBG23764"/>
    <property type="match status" value="1"/>
</dbReference>
<dbReference type="RefSeq" id="XP_026278555.2">
    <property type="nucleotide sequence ID" value="XM_026422770.2"/>
</dbReference>
<keyword evidence="2" id="KW-1185">Reference proteome</keyword>
<organism evidence="2 3">
    <name type="scientific">Frankliniella occidentalis</name>
    <name type="common">Western flower thrips</name>
    <name type="synonym">Euthrips occidentalis</name>
    <dbReference type="NCBI Taxonomy" id="133901"/>
    <lineage>
        <taxon>Eukaryota</taxon>
        <taxon>Metazoa</taxon>
        <taxon>Ecdysozoa</taxon>
        <taxon>Arthropoda</taxon>
        <taxon>Hexapoda</taxon>
        <taxon>Insecta</taxon>
        <taxon>Pterygota</taxon>
        <taxon>Neoptera</taxon>
        <taxon>Paraneoptera</taxon>
        <taxon>Thysanoptera</taxon>
        <taxon>Terebrantia</taxon>
        <taxon>Thripoidea</taxon>
        <taxon>Thripidae</taxon>
        <taxon>Frankliniella</taxon>
    </lineage>
</organism>
<feature type="compositionally biased region" description="Acidic residues" evidence="1">
    <location>
        <begin position="327"/>
        <end position="348"/>
    </location>
</feature>
<proteinExistence type="predicted"/>
<sequence length="427" mass="49226">MSQWQRIRDFLDLVNEPNMHQQHQQHGDGGEENEQESSPEVLLEGISWVTNEIFNGFLRTHTLNVNLSVDPAIVLIGERERACELITIDFMYHNGVKFHLNLNVEMTKVELTTGDITSTKPYFASKTVTVVNIDQIFNFYEECVMQISEKIANFNENGSNFTVYRVIKFEIHTVGYRPLSAGSFLPLPPHVQSKKACINLKNSDNRCFLYSVLLGLNIENVNVKRVAEKPSLLLKYEDQLDMTGIKYPVKLCQINKIEIQNKNIALTIIGYSKSDGFFPLRTSKALLDPHRTRVDLLYIKPETTDGSARKRKRKGRSPGRSYVLDEARDDDDDDDEEEEEEEGEEENDGETKNTGHYIFIKNLNRLLSQCKSKKNGRKFTCRNCFYQASFKLYLTAHEKHCLSMDCQRIDFPLKGKMKYLSNMHVTL</sequence>
<evidence type="ECO:0000313" key="3">
    <source>
        <dbReference type="RefSeq" id="XP_026278555.2"/>
    </source>
</evidence>
<dbReference type="AlphaFoldDB" id="A0A6J1SGU0"/>
<dbReference type="OrthoDB" id="414982at2759"/>
<reference evidence="3" key="1">
    <citation type="submission" date="2025-08" db="UniProtKB">
        <authorList>
            <consortium name="RefSeq"/>
        </authorList>
    </citation>
    <scope>IDENTIFICATION</scope>
    <source>
        <tissue evidence="3">Whole organism</tissue>
    </source>
</reference>